<name>A0A345C0M4_9BACI</name>
<accession>A0A345C0M4</accession>
<organism evidence="1 2">
    <name type="scientific">Salicibibacter kimchii</name>
    <dbReference type="NCBI Taxonomy" id="2099786"/>
    <lineage>
        <taxon>Bacteria</taxon>
        <taxon>Bacillati</taxon>
        <taxon>Bacillota</taxon>
        <taxon>Bacilli</taxon>
        <taxon>Bacillales</taxon>
        <taxon>Bacillaceae</taxon>
        <taxon>Salicibibacter</taxon>
    </lineage>
</organism>
<sequence>MLLYLSFHYKPVSVIFLLFGKKSKKRLSHIRIVHPLGRSITDVLLNQVPSADLHVVPSERSSAYEEWRYELGTKAYLLENPDGSYDLKFEKDDKVKYEGIFLKYSYTDFENGVFAFLSEDEKTMEVRVLKRKVYSLVDIDEEDNEHNP</sequence>
<dbReference type="Proteomes" id="UP000252100">
    <property type="component" value="Chromosome"/>
</dbReference>
<proteinExistence type="predicted"/>
<gene>
    <name evidence="1" type="ORF">DT065_12550</name>
</gene>
<dbReference type="KEGG" id="rue:DT065_12550"/>
<evidence type="ECO:0000313" key="1">
    <source>
        <dbReference type="EMBL" id="AXF56755.1"/>
    </source>
</evidence>
<dbReference type="EMBL" id="CP031092">
    <property type="protein sequence ID" value="AXF56755.1"/>
    <property type="molecule type" value="Genomic_DNA"/>
</dbReference>
<keyword evidence="2" id="KW-1185">Reference proteome</keyword>
<evidence type="ECO:0000313" key="2">
    <source>
        <dbReference type="Proteomes" id="UP000252100"/>
    </source>
</evidence>
<dbReference type="AlphaFoldDB" id="A0A345C0M4"/>
<reference evidence="1 2" key="1">
    <citation type="journal article" date="2018" name="J. Microbiol.">
        <title>Salicibibacter kimchii gen. nov., sp. nov., a moderately halophilic and alkalitolerant bacterium in the family Bacillaceae, isolated from kimchi.</title>
        <authorList>
            <person name="Jang J.Y."/>
            <person name="Oh Y.J."/>
            <person name="Lim S.K."/>
            <person name="Park H.K."/>
            <person name="Lee C."/>
            <person name="Kim J.Y."/>
            <person name="Lee M.A."/>
            <person name="Choi H.J."/>
        </authorList>
    </citation>
    <scope>NUCLEOTIDE SEQUENCE [LARGE SCALE GENOMIC DNA]</scope>
    <source>
        <strain evidence="1 2">NKC1-1</strain>
    </source>
</reference>
<protein>
    <submittedName>
        <fullName evidence="1">Uncharacterized protein</fullName>
    </submittedName>
</protein>